<accession>I9KUJ4</accession>
<reference evidence="1 2" key="1">
    <citation type="submission" date="2012-02" db="EMBL/GenBank/DDBJ databases">
        <title>Improved High-Quality Draft sequence of Thermoanaerobacter siderophilus SR4.</title>
        <authorList>
            <consortium name="US DOE Joint Genome Institute"/>
            <person name="Lucas S."/>
            <person name="Han J."/>
            <person name="Lapidus A."/>
            <person name="Cheng J.-F."/>
            <person name="Goodwin L."/>
            <person name="Pitluck S."/>
            <person name="Peters L."/>
            <person name="Detter J.C."/>
            <person name="Han C."/>
            <person name="Tapia R."/>
            <person name="Land M."/>
            <person name="Hauser L."/>
            <person name="Kyrpides N."/>
            <person name="Ivanova N."/>
            <person name="Pagani I."/>
            <person name="Hemme C."/>
            <person name="Woyke T."/>
        </authorList>
    </citation>
    <scope>NUCLEOTIDE SEQUENCE [LARGE SCALE GENOMIC DNA]</scope>
    <source>
        <strain evidence="1 2">SR4</strain>
    </source>
</reference>
<proteinExistence type="predicted"/>
<protein>
    <submittedName>
        <fullName evidence="1">Uncharacterized protein</fullName>
    </submittedName>
</protein>
<name>I9KUJ4_9THEO</name>
<evidence type="ECO:0000313" key="1">
    <source>
        <dbReference type="EMBL" id="EIW00536.1"/>
    </source>
</evidence>
<dbReference type="HOGENOM" id="CLU_2669909_0_0_9"/>
<evidence type="ECO:0000313" key="2">
    <source>
        <dbReference type="Proteomes" id="UP000005110"/>
    </source>
</evidence>
<organism evidence="1 2">
    <name type="scientific">Thermoanaerobacter siderophilus SR4</name>
    <dbReference type="NCBI Taxonomy" id="880478"/>
    <lineage>
        <taxon>Bacteria</taxon>
        <taxon>Bacillati</taxon>
        <taxon>Bacillota</taxon>
        <taxon>Clostridia</taxon>
        <taxon>Thermoanaerobacterales</taxon>
        <taxon>Thermoanaerobacteraceae</taxon>
        <taxon>Thermoanaerobacter</taxon>
    </lineage>
</organism>
<dbReference type="EMBL" id="CM001486">
    <property type="protein sequence ID" value="EIW00536.1"/>
    <property type="molecule type" value="Genomic_DNA"/>
</dbReference>
<dbReference type="Proteomes" id="UP000005110">
    <property type="component" value="Chromosome"/>
</dbReference>
<gene>
    <name evidence="1" type="ORF">ThesiDRAFT1_1618</name>
</gene>
<dbReference type="AlphaFoldDB" id="I9KUJ4"/>
<keyword evidence="2" id="KW-1185">Reference proteome</keyword>
<sequence length="75" mass="9076">MRRWQCRKFSTKNLIGVPEDVLEDTNYLKDIVEGITIYYPKEFQNIEFYVDVEKILFMKYLTLKQNKPILKRRGG</sequence>
<dbReference type="PATRIC" id="fig|880478.3.peg.2834"/>